<evidence type="ECO:0000256" key="8">
    <source>
        <dbReference type="SAM" id="Phobius"/>
    </source>
</evidence>
<dbReference type="GO" id="GO:0015031">
    <property type="term" value="P:protein transport"/>
    <property type="evidence" value="ECO:0007669"/>
    <property type="project" value="UniProtKB-KW"/>
</dbReference>
<proteinExistence type="inferred from homology"/>
<reference evidence="9 10" key="1">
    <citation type="submission" date="2016-11" db="EMBL/GenBank/DDBJ databases">
        <authorList>
            <person name="Jaros S."/>
            <person name="Januszkiewicz K."/>
            <person name="Wedrychowicz H."/>
        </authorList>
    </citation>
    <scope>NUCLEOTIDE SEQUENCE [LARGE SCALE GENOMIC DNA]</scope>
    <source>
        <strain evidence="9 10">GAS95</strain>
    </source>
</reference>
<dbReference type="InterPro" id="IPR003400">
    <property type="entry name" value="ExbD"/>
</dbReference>
<dbReference type="EMBL" id="FSRU01000001">
    <property type="protein sequence ID" value="SIO46020.1"/>
    <property type="molecule type" value="Genomic_DNA"/>
</dbReference>
<organism evidence="9 10">
    <name type="scientific">Paraburkholderia phenazinium</name>
    <dbReference type="NCBI Taxonomy" id="60549"/>
    <lineage>
        <taxon>Bacteria</taxon>
        <taxon>Pseudomonadati</taxon>
        <taxon>Pseudomonadota</taxon>
        <taxon>Betaproteobacteria</taxon>
        <taxon>Burkholderiales</taxon>
        <taxon>Burkholderiaceae</taxon>
        <taxon>Paraburkholderia</taxon>
    </lineage>
</organism>
<sequence length="132" mass="14067">MKYFEARKARIEIIPMIDIMFFLLVFFIMITLHMIPNAGLRTQLPSSTTTQSLPPPKVTVTLATDGSLSVDGRTLSPAELTAMLAARADASHTVVTIAGSKQAQIQKLVAVMDACRAAGVSQIALAAQPVAN</sequence>
<dbReference type="GO" id="GO:0005886">
    <property type="term" value="C:plasma membrane"/>
    <property type="evidence" value="ECO:0007669"/>
    <property type="project" value="UniProtKB-SubCell"/>
</dbReference>
<name>A0A1N6JP01_9BURK</name>
<keyword evidence="5 8" id="KW-1133">Transmembrane helix</keyword>
<comment type="subcellular location">
    <subcellularLocation>
        <location evidence="1">Cell membrane</location>
        <topology evidence="1">Single-pass membrane protein</topology>
    </subcellularLocation>
    <subcellularLocation>
        <location evidence="7">Cell membrane</location>
        <topology evidence="7">Single-pass type II membrane protein</topology>
    </subcellularLocation>
</comment>
<evidence type="ECO:0000256" key="2">
    <source>
        <dbReference type="ARBA" id="ARBA00005811"/>
    </source>
</evidence>
<evidence type="ECO:0000313" key="10">
    <source>
        <dbReference type="Proteomes" id="UP000185151"/>
    </source>
</evidence>
<feature type="transmembrane region" description="Helical" evidence="8">
    <location>
        <begin position="12"/>
        <end position="35"/>
    </location>
</feature>
<dbReference type="RefSeq" id="WP_074296725.1">
    <property type="nucleotide sequence ID" value="NZ_FSRU01000001.1"/>
</dbReference>
<evidence type="ECO:0000256" key="3">
    <source>
        <dbReference type="ARBA" id="ARBA00022475"/>
    </source>
</evidence>
<evidence type="ECO:0000256" key="4">
    <source>
        <dbReference type="ARBA" id="ARBA00022692"/>
    </source>
</evidence>
<accession>A0A1N6JP01</accession>
<comment type="similarity">
    <text evidence="2 7">Belongs to the ExbD/TolR family.</text>
</comment>
<evidence type="ECO:0000256" key="6">
    <source>
        <dbReference type="ARBA" id="ARBA00023136"/>
    </source>
</evidence>
<keyword evidence="7" id="KW-0653">Protein transport</keyword>
<keyword evidence="6 8" id="KW-0472">Membrane</keyword>
<dbReference type="Proteomes" id="UP000185151">
    <property type="component" value="Unassembled WGS sequence"/>
</dbReference>
<keyword evidence="10" id="KW-1185">Reference proteome</keyword>
<protein>
    <submittedName>
        <fullName evidence="9">Outer membrane transport energization protein ExbD</fullName>
    </submittedName>
</protein>
<keyword evidence="3" id="KW-1003">Cell membrane</keyword>
<keyword evidence="4 7" id="KW-0812">Transmembrane</keyword>
<evidence type="ECO:0000313" key="9">
    <source>
        <dbReference type="EMBL" id="SIO46020.1"/>
    </source>
</evidence>
<dbReference type="OrthoDB" id="9793581at2"/>
<keyword evidence="7" id="KW-0813">Transport</keyword>
<dbReference type="GO" id="GO:0022857">
    <property type="term" value="F:transmembrane transporter activity"/>
    <property type="evidence" value="ECO:0007669"/>
    <property type="project" value="InterPro"/>
</dbReference>
<dbReference type="Pfam" id="PF02472">
    <property type="entry name" value="ExbD"/>
    <property type="match status" value="1"/>
</dbReference>
<evidence type="ECO:0000256" key="7">
    <source>
        <dbReference type="RuleBase" id="RU003879"/>
    </source>
</evidence>
<gene>
    <name evidence="9" type="ORF">SAMN05444165_3395</name>
</gene>
<evidence type="ECO:0000256" key="1">
    <source>
        <dbReference type="ARBA" id="ARBA00004162"/>
    </source>
</evidence>
<dbReference type="PANTHER" id="PTHR30558">
    <property type="entry name" value="EXBD MEMBRANE COMPONENT OF PMF-DRIVEN MACROMOLECULE IMPORT SYSTEM"/>
    <property type="match status" value="1"/>
</dbReference>
<dbReference type="AlphaFoldDB" id="A0A1N6JP01"/>
<evidence type="ECO:0000256" key="5">
    <source>
        <dbReference type="ARBA" id="ARBA00022989"/>
    </source>
</evidence>
<dbReference type="Gene3D" id="3.30.420.270">
    <property type="match status" value="1"/>
</dbReference>